<dbReference type="Proteomes" id="UP001142489">
    <property type="component" value="Unassembled WGS sequence"/>
</dbReference>
<dbReference type="Pfam" id="PF00001">
    <property type="entry name" value="7tm_1"/>
    <property type="match status" value="1"/>
</dbReference>
<evidence type="ECO:0000313" key="21">
    <source>
        <dbReference type="Proteomes" id="UP001142489"/>
    </source>
</evidence>
<dbReference type="GO" id="GO:0007204">
    <property type="term" value="P:positive regulation of cytosolic calcium ion concentration"/>
    <property type="evidence" value="ECO:0007669"/>
    <property type="project" value="TreeGrafter"/>
</dbReference>
<dbReference type="Gene3D" id="1.20.1070.10">
    <property type="entry name" value="Rhodopsin 7-helix transmembrane proteins"/>
    <property type="match status" value="1"/>
</dbReference>
<dbReference type="GO" id="GO:0009897">
    <property type="term" value="C:external side of plasma membrane"/>
    <property type="evidence" value="ECO:0007669"/>
    <property type="project" value="TreeGrafter"/>
</dbReference>
<keyword evidence="6 17" id="KW-0812">Transmembrane</keyword>
<keyword evidence="13 17" id="KW-0807">Transducer</keyword>
<feature type="transmembrane region" description="Helical" evidence="18">
    <location>
        <begin position="221"/>
        <end position="242"/>
    </location>
</feature>
<evidence type="ECO:0000256" key="8">
    <source>
        <dbReference type="ARBA" id="ARBA00023040"/>
    </source>
</evidence>
<dbReference type="PROSITE" id="PS50262">
    <property type="entry name" value="G_PROTEIN_RECEP_F1_2"/>
    <property type="match status" value="1"/>
</dbReference>
<feature type="transmembrane region" description="Helical" evidence="18">
    <location>
        <begin position="87"/>
        <end position="108"/>
    </location>
</feature>
<evidence type="ECO:0000256" key="5">
    <source>
        <dbReference type="ARBA" id="ARBA00022553"/>
    </source>
</evidence>
<evidence type="ECO:0000256" key="12">
    <source>
        <dbReference type="ARBA" id="ARBA00023180"/>
    </source>
</evidence>
<evidence type="ECO:0000256" key="15">
    <source>
        <dbReference type="ARBA" id="ARBA00033468"/>
    </source>
</evidence>
<evidence type="ECO:0000256" key="16">
    <source>
        <dbReference type="ARBA" id="ARBA00034130"/>
    </source>
</evidence>
<evidence type="ECO:0000256" key="2">
    <source>
        <dbReference type="ARBA" id="ARBA00020033"/>
    </source>
</evidence>
<organism evidence="20 21">
    <name type="scientific">Phrynocephalus forsythii</name>
    <dbReference type="NCBI Taxonomy" id="171643"/>
    <lineage>
        <taxon>Eukaryota</taxon>
        <taxon>Metazoa</taxon>
        <taxon>Chordata</taxon>
        <taxon>Craniata</taxon>
        <taxon>Vertebrata</taxon>
        <taxon>Euteleostomi</taxon>
        <taxon>Lepidosauria</taxon>
        <taxon>Squamata</taxon>
        <taxon>Bifurcata</taxon>
        <taxon>Unidentata</taxon>
        <taxon>Episquamata</taxon>
        <taxon>Toxicofera</taxon>
        <taxon>Iguania</taxon>
        <taxon>Acrodonta</taxon>
        <taxon>Agamidae</taxon>
        <taxon>Agaminae</taxon>
        <taxon>Phrynocephalus</taxon>
    </lineage>
</organism>
<dbReference type="InterPro" id="IPR017452">
    <property type="entry name" value="GPCR_Rhodpsn_7TM"/>
</dbReference>
<evidence type="ECO:0000256" key="18">
    <source>
        <dbReference type="SAM" id="Phobius"/>
    </source>
</evidence>
<evidence type="ECO:0000256" key="10">
    <source>
        <dbReference type="ARBA" id="ARBA00023157"/>
    </source>
</evidence>
<sequence length="363" mass="41097">MESLSGKDLLDIFANYNYTDLFEDSGINENDPSDLAEACRRESASLVVRYVVAFIYCLVCLMSLVGNSLVVLVVCYSKANRSVTDVYLLNLAIADLLLALTLPIWAIYRAHEWIFGLAMCKLTSVLKEANFYSGILLLAFISIDRYLAIVYATRAATQKRHWVKFACKGIWLFSFLCSLPVIASRDVFQAPNSSQMVCYENIGGNQTDKWRVVLRILPQTFGFIVPLLIMLFCYGVTMYRLFQTKNIQKKRAMKVILAVVLVFLFCWLPYHLSLLTDTLLRTHVIADTCGRRNTIDAALVGTEILGLSHSCMNPIIYAFIGQKFRNNFLKILVTHGIISKEILIRYRKRSSFSSTSANTSMTL</sequence>
<reference evidence="20" key="1">
    <citation type="journal article" date="2023" name="DNA Res.">
        <title>Chromosome-level genome assembly of Phrynocephalus forsythii using third-generation DNA sequencing and Hi-C analysis.</title>
        <authorList>
            <person name="Qi Y."/>
            <person name="Zhao W."/>
            <person name="Zhao Y."/>
            <person name="Niu C."/>
            <person name="Cao S."/>
            <person name="Zhang Y."/>
        </authorList>
    </citation>
    <scope>NUCLEOTIDE SEQUENCE</scope>
    <source>
        <tissue evidence="20">Muscle</tissue>
    </source>
</reference>
<evidence type="ECO:0000256" key="6">
    <source>
        <dbReference type="ARBA" id="ARBA00022692"/>
    </source>
</evidence>
<evidence type="ECO:0000256" key="14">
    <source>
        <dbReference type="ARBA" id="ARBA00025505"/>
    </source>
</evidence>
<feature type="transmembrane region" description="Helical" evidence="18">
    <location>
        <begin position="50"/>
        <end position="75"/>
    </location>
</feature>
<keyword evidence="11 17" id="KW-0675">Receptor</keyword>
<dbReference type="InterPro" id="IPR000276">
    <property type="entry name" value="GPCR_Rhodpsn"/>
</dbReference>
<dbReference type="InterPro" id="IPR000174">
    <property type="entry name" value="Chemokine_CXCR_1/2"/>
</dbReference>
<keyword evidence="5" id="KW-0597">Phosphoprotein</keyword>
<dbReference type="AlphaFoldDB" id="A0A9Q0YDY6"/>
<keyword evidence="8 17" id="KW-0297">G-protein coupled receptor</keyword>
<evidence type="ECO:0000256" key="1">
    <source>
        <dbReference type="ARBA" id="ARBA00004651"/>
    </source>
</evidence>
<keyword evidence="21" id="KW-1185">Reference proteome</keyword>
<name>A0A9Q0YDY6_9SAUR</name>
<dbReference type="GO" id="GO:0019957">
    <property type="term" value="F:C-C chemokine binding"/>
    <property type="evidence" value="ECO:0007669"/>
    <property type="project" value="TreeGrafter"/>
</dbReference>
<evidence type="ECO:0000256" key="9">
    <source>
        <dbReference type="ARBA" id="ARBA00023136"/>
    </source>
</evidence>
<feature type="transmembrane region" description="Helical" evidence="18">
    <location>
        <begin position="131"/>
        <end position="153"/>
    </location>
</feature>
<evidence type="ECO:0000256" key="11">
    <source>
        <dbReference type="ARBA" id="ARBA00023170"/>
    </source>
</evidence>
<protein>
    <recommendedName>
        <fullName evidence="2">C-X-C chemokine receptor type 2</fullName>
    </recommendedName>
    <alternativeName>
        <fullName evidence="15">High affinity interleukin-8 receptor B</fullName>
    </alternativeName>
</protein>
<dbReference type="OrthoDB" id="9946013at2759"/>
<keyword evidence="3" id="KW-1003">Cell membrane</keyword>
<dbReference type="GO" id="GO:0016493">
    <property type="term" value="F:C-C chemokine receptor activity"/>
    <property type="evidence" value="ECO:0007669"/>
    <property type="project" value="TreeGrafter"/>
</dbReference>
<evidence type="ECO:0000256" key="17">
    <source>
        <dbReference type="RuleBase" id="RU000688"/>
    </source>
</evidence>
<dbReference type="GO" id="GO:0016494">
    <property type="term" value="F:C-X-C chemokine receptor activity"/>
    <property type="evidence" value="ECO:0007669"/>
    <property type="project" value="InterPro"/>
</dbReference>
<comment type="subcellular location">
    <subcellularLocation>
        <location evidence="1">Cell membrane</location>
        <topology evidence="1">Multi-pass membrane protein</topology>
    </subcellularLocation>
</comment>
<dbReference type="PANTHER" id="PTHR10489">
    <property type="entry name" value="CELL ADHESION MOLECULE"/>
    <property type="match status" value="1"/>
</dbReference>
<keyword evidence="7 18" id="KW-1133">Transmembrane helix</keyword>
<feature type="transmembrane region" description="Helical" evidence="18">
    <location>
        <begin position="165"/>
        <end position="183"/>
    </location>
</feature>
<dbReference type="PANTHER" id="PTHR10489:SF689">
    <property type="entry name" value="C-X-C CHEMOKINE RECEPTOR TYPE 2"/>
    <property type="match status" value="1"/>
</dbReference>
<dbReference type="PROSITE" id="PS00237">
    <property type="entry name" value="G_PROTEIN_RECEP_F1_1"/>
    <property type="match status" value="1"/>
</dbReference>
<dbReference type="GO" id="GO:0006955">
    <property type="term" value="P:immune response"/>
    <property type="evidence" value="ECO:0007669"/>
    <property type="project" value="TreeGrafter"/>
</dbReference>
<keyword evidence="4" id="KW-0145">Chemotaxis</keyword>
<dbReference type="CDD" id="cd15178">
    <property type="entry name" value="7tmA_CXCR1_2"/>
    <property type="match status" value="1"/>
</dbReference>
<comment type="similarity">
    <text evidence="17">Belongs to the G-protein coupled receptor 1 family.</text>
</comment>
<dbReference type="GO" id="GO:0030593">
    <property type="term" value="P:neutrophil chemotaxis"/>
    <property type="evidence" value="ECO:0007669"/>
    <property type="project" value="TreeGrafter"/>
</dbReference>
<evidence type="ECO:0000256" key="13">
    <source>
        <dbReference type="ARBA" id="ARBA00023224"/>
    </source>
</evidence>
<dbReference type="PRINTS" id="PR00237">
    <property type="entry name" value="GPCRRHODOPSN"/>
</dbReference>
<dbReference type="GO" id="GO:0019722">
    <property type="term" value="P:calcium-mediated signaling"/>
    <property type="evidence" value="ECO:0007669"/>
    <property type="project" value="TreeGrafter"/>
</dbReference>
<comment type="function">
    <text evidence="14">Receptor for interleukin-8 which is a powerful neutrophil chemotactic factor. Binding of IL-8 to the receptor causes activation of neutrophils. This response is mediated via a G-protein that activates a phosphatidylinositol-calcium second messenger system. Binds to IL-8 with high affinity. Also binds with high affinity to CXCL3, GRO/MGSA and NAP-2.</text>
</comment>
<evidence type="ECO:0000256" key="4">
    <source>
        <dbReference type="ARBA" id="ARBA00022500"/>
    </source>
</evidence>
<accession>A0A9Q0YDY6</accession>
<evidence type="ECO:0000259" key="19">
    <source>
        <dbReference type="PROSITE" id="PS50262"/>
    </source>
</evidence>
<gene>
    <name evidence="20" type="ORF">JRQ81_001893</name>
</gene>
<keyword evidence="10" id="KW-1015">Disulfide bond</keyword>
<keyword evidence="12" id="KW-0325">Glycoprotein</keyword>
<feature type="domain" description="G-protein coupled receptors family 1 profile" evidence="19">
    <location>
        <begin position="66"/>
        <end position="317"/>
    </location>
</feature>
<dbReference type="EMBL" id="JAPFRF010000001">
    <property type="protein sequence ID" value="KAJ7345943.1"/>
    <property type="molecule type" value="Genomic_DNA"/>
</dbReference>
<comment type="caution">
    <text evidence="20">The sequence shown here is derived from an EMBL/GenBank/DDBJ whole genome shotgun (WGS) entry which is preliminary data.</text>
</comment>
<dbReference type="SUPFAM" id="SSF81321">
    <property type="entry name" value="Family A G protein-coupled receptor-like"/>
    <property type="match status" value="1"/>
</dbReference>
<evidence type="ECO:0000313" key="20">
    <source>
        <dbReference type="EMBL" id="KAJ7345943.1"/>
    </source>
</evidence>
<evidence type="ECO:0000256" key="3">
    <source>
        <dbReference type="ARBA" id="ARBA00022475"/>
    </source>
</evidence>
<dbReference type="InterPro" id="IPR050119">
    <property type="entry name" value="CCR1-9-like"/>
</dbReference>
<dbReference type="PRINTS" id="PR00427">
    <property type="entry name" value="INTRLEUKIN8R"/>
</dbReference>
<proteinExistence type="inferred from homology"/>
<feature type="transmembrane region" description="Helical" evidence="18">
    <location>
        <begin position="254"/>
        <end position="272"/>
    </location>
</feature>
<keyword evidence="9 18" id="KW-0472">Membrane</keyword>
<comment type="subunit">
    <text evidence="16">Interacts with IL8. Interacts with GNAI2.</text>
</comment>
<evidence type="ECO:0000256" key="7">
    <source>
        <dbReference type="ARBA" id="ARBA00022989"/>
    </source>
</evidence>